<accession>A0ABQ1ZR74</accession>
<comment type="caution">
    <text evidence="1">The sequence shown here is derived from an EMBL/GenBank/DDBJ whole genome shotgun (WGS) entry which is preliminary data.</text>
</comment>
<evidence type="ECO:0008006" key="3">
    <source>
        <dbReference type="Google" id="ProtNLM"/>
    </source>
</evidence>
<organism evidence="1 2">
    <name type="scientific">Saccharibacillus endophyticus</name>
    <dbReference type="NCBI Taxonomy" id="2060666"/>
    <lineage>
        <taxon>Bacteria</taxon>
        <taxon>Bacillati</taxon>
        <taxon>Bacillota</taxon>
        <taxon>Bacilli</taxon>
        <taxon>Bacillales</taxon>
        <taxon>Paenibacillaceae</taxon>
        <taxon>Saccharibacillus</taxon>
    </lineage>
</organism>
<gene>
    <name evidence="1" type="ORF">GCM10007362_11460</name>
</gene>
<reference evidence="2" key="1">
    <citation type="journal article" date="2019" name="Int. J. Syst. Evol. Microbiol.">
        <title>The Global Catalogue of Microorganisms (GCM) 10K type strain sequencing project: providing services to taxonomists for standard genome sequencing and annotation.</title>
        <authorList>
            <consortium name="The Broad Institute Genomics Platform"/>
            <consortium name="The Broad Institute Genome Sequencing Center for Infectious Disease"/>
            <person name="Wu L."/>
            <person name="Ma J."/>
        </authorList>
    </citation>
    <scope>NUCLEOTIDE SEQUENCE [LARGE SCALE GENOMIC DNA]</scope>
    <source>
        <strain evidence="2">CCM 8702</strain>
    </source>
</reference>
<dbReference type="EMBL" id="BMDD01000001">
    <property type="protein sequence ID" value="GGH72884.1"/>
    <property type="molecule type" value="Genomic_DNA"/>
</dbReference>
<keyword evidence="2" id="KW-1185">Reference proteome</keyword>
<sequence>MKINKRFARTSAVTLAVAVGLGGFGIQPSAVQADQPAVSSQAAVPLDYLNDSIRAELIALNLKREQTFYITQTYNFDSDSYRYNDLIALQNKAYVAALDPAASQAELSAIRQDYEKALNDFIDFYILDGQISKMFATSEYVLYYHSNIGEDESKLSVSDRAVLHAVWDAQKYAEDLGWQEKGSYIQAFKEVYLPKVVQAKKLYVYDPAPYLQSASKYRADIQARLNAISGNPGNHANSVQAFEQAASLLEQLVNSNADSNQVKMAQGNLDVRYATLVDELKRDSPIENSEEYLKLKNGIAIVWKTMDAPKGIGPGQYPQSAFGDLRRALRKAERVLETATTLEQLKQANSELADAQTDFLMRRKPGA</sequence>
<protein>
    <recommendedName>
        <fullName evidence="3">SbsC C-terminal domain-containing protein</fullName>
    </recommendedName>
</protein>
<evidence type="ECO:0000313" key="1">
    <source>
        <dbReference type="EMBL" id="GGH72884.1"/>
    </source>
</evidence>
<dbReference type="RefSeq" id="WP_172240266.1">
    <property type="nucleotide sequence ID" value="NZ_BMDD01000001.1"/>
</dbReference>
<evidence type="ECO:0000313" key="2">
    <source>
        <dbReference type="Proteomes" id="UP000605427"/>
    </source>
</evidence>
<proteinExistence type="predicted"/>
<name>A0ABQ1ZR74_9BACL</name>
<dbReference type="Proteomes" id="UP000605427">
    <property type="component" value="Unassembled WGS sequence"/>
</dbReference>